<sequence>MRPAKLKRHQEILHFEYVDKSIEFYQRKLDEFNNQRQTFKKILSVPPNVLLASYKVSFQIAKCKKTHHIGENLILPAAIDIVRIMFSESYAKQLEKIPLSDNTVGRRINDISEDLCHRLVSQLRTTKFAIQVDEATDITKDAHLIAYVRYIAENNILEDILFCKPIPGRATSIEIFNIIDSFLKKTISRGIIVLD</sequence>
<dbReference type="EMBL" id="JARQZJ010000077">
    <property type="protein sequence ID" value="KAK9882479.1"/>
    <property type="molecule type" value="Genomic_DNA"/>
</dbReference>
<dbReference type="AlphaFoldDB" id="A0AAW1USH1"/>
<evidence type="ECO:0000313" key="2">
    <source>
        <dbReference type="Proteomes" id="UP001431783"/>
    </source>
</evidence>
<evidence type="ECO:0000313" key="1">
    <source>
        <dbReference type="EMBL" id="KAK9882479.1"/>
    </source>
</evidence>
<dbReference type="Proteomes" id="UP001431783">
    <property type="component" value="Unassembled WGS sequence"/>
</dbReference>
<name>A0AAW1USH1_9CUCU</name>
<comment type="caution">
    <text evidence="1">The sequence shown here is derived from an EMBL/GenBank/DDBJ whole genome shotgun (WGS) entry which is preliminary data.</text>
</comment>
<proteinExistence type="predicted"/>
<accession>A0AAW1USH1</accession>
<keyword evidence="2" id="KW-1185">Reference proteome</keyword>
<dbReference type="PANTHER" id="PTHR45913">
    <property type="entry name" value="EPM2A-INTERACTING PROTEIN 1"/>
    <property type="match status" value="1"/>
</dbReference>
<dbReference type="PANTHER" id="PTHR45913:SF19">
    <property type="entry name" value="LOW QUALITY PROTEIN: ZINC FINGER BED DOMAIN-CONTAINING PROTEIN 5-LIKE"/>
    <property type="match status" value="1"/>
</dbReference>
<gene>
    <name evidence="1" type="ORF">WA026_021820</name>
</gene>
<protein>
    <submittedName>
        <fullName evidence="1">Uncharacterized protein</fullName>
    </submittedName>
</protein>
<reference evidence="1 2" key="1">
    <citation type="submission" date="2023-03" db="EMBL/GenBank/DDBJ databases">
        <title>Genome insight into feeding habits of ladybird beetles.</title>
        <authorList>
            <person name="Li H.-S."/>
            <person name="Huang Y.-H."/>
            <person name="Pang H."/>
        </authorList>
    </citation>
    <scope>NUCLEOTIDE SEQUENCE [LARGE SCALE GENOMIC DNA]</scope>
    <source>
        <strain evidence="1">SYSU_2023b</strain>
        <tissue evidence="1">Whole body</tissue>
    </source>
</reference>
<organism evidence="1 2">
    <name type="scientific">Henosepilachna vigintioctopunctata</name>
    <dbReference type="NCBI Taxonomy" id="420089"/>
    <lineage>
        <taxon>Eukaryota</taxon>
        <taxon>Metazoa</taxon>
        <taxon>Ecdysozoa</taxon>
        <taxon>Arthropoda</taxon>
        <taxon>Hexapoda</taxon>
        <taxon>Insecta</taxon>
        <taxon>Pterygota</taxon>
        <taxon>Neoptera</taxon>
        <taxon>Endopterygota</taxon>
        <taxon>Coleoptera</taxon>
        <taxon>Polyphaga</taxon>
        <taxon>Cucujiformia</taxon>
        <taxon>Coccinelloidea</taxon>
        <taxon>Coccinellidae</taxon>
        <taxon>Epilachninae</taxon>
        <taxon>Epilachnini</taxon>
        <taxon>Henosepilachna</taxon>
    </lineage>
</organism>